<proteinExistence type="predicted"/>
<keyword evidence="4" id="KW-1185">Reference proteome</keyword>
<dbReference type="AlphaFoldDB" id="A0A176QB20"/>
<evidence type="ECO:0000256" key="1">
    <source>
        <dbReference type="SAM" id="Phobius"/>
    </source>
</evidence>
<sequence length="240" mass="26207">MARQDTPAAPSETRNPFKRIAQVHRTVRTIDPKITLWMLGAFVLVIAVGLLIGFAFGHPWLTMIVAVPAAMLAAMIVLARRGERAAFRQMEGQKGAALGGLSALRRGWYYDQEPVAADAARAQELDNAAIVFRALGRPGVVLLAEGPKGRAAKLLEKERKKVVRVAPGVPVYTYHVGTGEGELPVQKMRWTLTRLKPALSKQELIVVNKRLKSLPGIRQGIPAGVDPTSARMNRKALRGR</sequence>
<feature type="transmembrane region" description="Helical" evidence="1">
    <location>
        <begin position="60"/>
        <end position="79"/>
    </location>
</feature>
<dbReference type="OrthoDB" id="8479889at2"/>
<dbReference type="Pfam" id="PF13829">
    <property type="entry name" value="DUF4191"/>
    <property type="match status" value="1"/>
</dbReference>
<evidence type="ECO:0000313" key="5">
    <source>
        <dbReference type="Proteomes" id="UP000271708"/>
    </source>
</evidence>
<keyword evidence="1" id="KW-0472">Membrane</keyword>
<accession>A0A176QB20</accession>
<dbReference type="GeneID" id="59161257"/>
<name>A0A176QB20_9MICO</name>
<keyword evidence="1" id="KW-0812">Transmembrane</keyword>
<feature type="transmembrane region" description="Helical" evidence="1">
    <location>
        <begin position="34"/>
        <end position="54"/>
    </location>
</feature>
<dbReference type="Proteomes" id="UP000076976">
    <property type="component" value="Unassembled WGS sequence"/>
</dbReference>
<dbReference type="EMBL" id="LQZG01000003">
    <property type="protein sequence ID" value="OAB86857.1"/>
    <property type="molecule type" value="Genomic_DNA"/>
</dbReference>
<evidence type="ECO:0000313" key="3">
    <source>
        <dbReference type="EMBL" id="QFQ30387.1"/>
    </source>
</evidence>
<reference evidence="2 4" key="1">
    <citation type="submission" date="2016-01" db="EMBL/GenBank/DDBJ databases">
        <title>Janibacter melonis strain CD11_4 genome sequencing and assembly.</title>
        <authorList>
            <person name="Nair G.R."/>
            <person name="Kaur G."/>
            <person name="Chander A.M."/>
            <person name="Mayilraj S."/>
        </authorList>
    </citation>
    <scope>NUCLEOTIDE SEQUENCE [LARGE SCALE GENOMIC DNA]</scope>
    <source>
        <strain evidence="2 4">CD11-4</strain>
    </source>
</reference>
<dbReference type="STRING" id="262209.AWH69_10585"/>
<evidence type="ECO:0000313" key="4">
    <source>
        <dbReference type="Proteomes" id="UP000076976"/>
    </source>
</evidence>
<dbReference type="InterPro" id="IPR025445">
    <property type="entry name" value="DUF4191"/>
</dbReference>
<keyword evidence="1" id="KW-1133">Transmembrane helix</keyword>
<organism evidence="2 4">
    <name type="scientific">Janibacter melonis</name>
    <dbReference type="NCBI Taxonomy" id="262209"/>
    <lineage>
        <taxon>Bacteria</taxon>
        <taxon>Bacillati</taxon>
        <taxon>Actinomycetota</taxon>
        <taxon>Actinomycetes</taxon>
        <taxon>Micrococcales</taxon>
        <taxon>Intrasporangiaceae</taxon>
        <taxon>Janibacter</taxon>
    </lineage>
</organism>
<reference evidence="3" key="3">
    <citation type="submission" date="2019-11" db="EMBL/GenBank/DDBJ databases">
        <authorList>
            <person name="Zhao Q."/>
        </authorList>
    </citation>
    <scope>NUCLEOTIDE SEQUENCE</scope>
    <source>
        <strain evidence="3">M714</strain>
    </source>
</reference>
<dbReference type="RefSeq" id="WP_068275170.1">
    <property type="nucleotide sequence ID" value="NZ_CAJFZZ010000042.1"/>
</dbReference>
<evidence type="ECO:0000313" key="2">
    <source>
        <dbReference type="EMBL" id="OAB86857.1"/>
    </source>
</evidence>
<reference evidence="3 5" key="2">
    <citation type="submission" date="2019-09" db="EMBL/GenBank/DDBJ databases">
        <title>Complete Genome Sequence of Janibacter melonis M714 with both human health impact and industrial applications.</title>
        <authorList>
            <person name="Jin M."/>
            <person name="Zhao Q.R."/>
        </authorList>
    </citation>
    <scope>NUCLEOTIDE SEQUENCE [LARGE SCALE GENOMIC DNA]</scope>
    <source>
        <strain evidence="3 5">M714</strain>
    </source>
</reference>
<dbReference type="Proteomes" id="UP000271708">
    <property type="component" value="Chromosome"/>
</dbReference>
<dbReference type="KEGG" id="jme:EEW87_008775"/>
<dbReference type="EMBL" id="CP044548">
    <property type="protein sequence ID" value="QFQ30387.1"/>
    <property type="molecule type" value="Genomic_DNA"/>
</dbReference>
<gene>
    <name evidence="2" type="ORF">AWH69_10585</name>
    <name evidence="3" type="ORF">EEW87_008775</name>
</gene>
<protein>
    <submittedName>
        <fullName evidence="3">DUF4191 family protein</fullName>
    </submittedName>
</protein>